<feature type="compositionally biased region" description="Basic and acidic residues" evidence="1">
    <location>
        <begin position="1027"/>
        <end position="1039"/>
    </location>
</feature>
<proteinExistence type="predicted"/>
<feature type="compositionally biased region" description="Acidic residues" evidence="1">
    <location>
        <begin position="1008"/>
        <end position="1017"/>
    </location>
</feature>
<accession>G9P0V1</accession>
<evidence type="ECO:0000256" key="1">
    <source>
        <dbReference type="SAM" id="MobiDB-lite"/>
    </source>
</evidence>
<feature type="domain" description="AAA+ ATPase" evidence="2">
    <location>
        <begin position="580"/>
        <end position="707"/>
    </location>
</feature>
<dbReference type="Proteomes" id="UP000005426">
    <property type="component" value="Unassembled WGS sequence"/>
</dbReference>
<feature type="region of interest" description="Disordered" evidence="1">
    <location>
        <begin position="1"/>
        <end position="31"/>
    </location>
</feature>
<dbReference type="PANTHER" id="PTHR46411:SF3">
    <property type="entry name" value="AAA+ ATPASE DOMAIN-CONTAINING PROTEIN"/>
    <property type="match status" value="1"/>
</dbReference>
<gene>
    <name evidence="3" type="ORF">TRIATDRAFT_293769</name>
</gene>
<dbReference type="eggNOG" id="KOG0742">
    <property type="taxonomic scope" value="Eukaryota"/>
</dbReference>
<dbReference type="AlphaFoldDB" id="G9P0V1"/>
<dbReference type="InterPro" id="IPR003593">
    <property type="entry name" value="AAA+_ATPase"/>
</dbReference>
<dbReference type="HOGENOM" id="CLU_004471_2_3_1"/>
<feature type="compositionally biased region" description="Acidic residues" evidence="1">
    <location>
        <begin position="171"/>
        <end position="180"/>
    </location>
</feature>
<feature type="compositionally biased region" description="Basic and acidic residues" evidence="1">
    <location>
        <begin position="799"/>
        <end position="812"/>
    </location>
</feature>
<dbReference type="EMBL" id="ABDG02000026">
    <property type="protein sequence ID" value="EHK42418.1"/>
    <property type="molecule type" value="Genomic_DNA"/>
</dbReference>
<organism evidence="3 4">
    <name type="scientific">Hypocrea atroviridis (strain ATCC 20476 / IMI 206040)</name>
    <name type="common">Trichoderma atroviride</name>
    <dbReference type="NCBI Taxonomy" id="452589"/>
    <lineage>
        <taxon>Eukaryota</taxon>
        <taxon>Fungi</taxon>
        <taxon>Dikarya</taxon>
        <taxon>Ascomycota</taxon>
        <taxon>Pezizomycotina</taxon>
        <taxon>Sordariomycetes</taxon>
        <taxon>Hypocreomycetidae</taxon>
        <taxon>Hypocreales</taxon>
        <taxon>Hypocreaceae</taxon>
        <taxon>Trichoderma</taxon>
    </lineage>
</organism>
<feature type="compositionally biased region" description="Polar residues" evidence="1">
    <location>
        <begin position="931"/>
        <end position="951"/>
    </location>
</feature>
<dbReference type="SMART" id="SM00382">
    <property type="entry name" value="AAA"/>
    <property type="match status" value="1"/>
</dbReference>
<dbReference type="InterPro" id="IPR056599">
    <property type="entry name" value="AAA_lid_fung"/>
</dbReference>
<feature type="compositionally biased region" description="Acidic residues" evidence="1">
    <location>
        <begin position="17"/>
        <end position="26"/>
    </location>
</feature>
<dbReference type="GeneID" id="25780342"/>
<sequence>MSDAKPPSELAMKSESESEEEEEELSWEEKRQKMPKVVNVRKVDFEHFKNRYSLTEGLEIIEVLLGHPHIDKEASHEARRRRGKIWDFKYEKKSASDDERKGIQRVRIQSPPILLLLSRLTGHGDDWSVDKPRTFFQPWANVDEQGGEQVTEPNTEPKAEAMLSKPRKESEDDSDSDADSNSEPGRPTSPIDPEEAVEGPIANSVTALKHVRRFAEFVEKEILPLWERALGTNQRNFCCNNLWMAFQTGELLYTPPLSDSLQGSGKAKAPASSASQIVWRLYSMAVTSIEKEYPKDTNADPGRDLYLYCYCMDYNGSSYGPVDRLFTIESYEGEKDISTLSIYPMRFLKDSQEMVAKLHAQGKQFQSVIKEPHLYYDGWTLTCNPIEKSDSKQQITSEYIDSDVIVDFAEGYKANSSLYASSIGIPDDFHDEDWHSGADELHIKHWADESRSKLLEDIEEVTQRNEWFANYLKIRHLKDFGLSNDWEVGKVPQVEEQNVCLLPRRAIAYALRQRKFVMVDVNTLQKIPASQNTFDDLKIDQSHKRLVKSLVKTHFQAQNIRKQQQPRARLHQDLIRGKGSGLVILLHGVPGVGKTATAEAVSVANKKPLFTITCGDLGFTPKEVEESLMEIFRLAHTWDCVLLLDEADVFLARREVSDLNRNALVSVFLRVLEYYSGILFLTTNRVGTLDEAFKSRIHVSLYYPPLGKRQTLAIFDVNIRKLTNIEKEKEKFQHDGDVKSSKCPTLEIDRDSILAFAASHFDRNEPSERWNGRQIRNAFQIAYSLAQFDMQEASMKHLDEDHADASVKRENTGDGPHLTSFPLNYKQFKEVANAVKRFDAYLHEAIGSDMDQSYTSGLRNDYHDPSDPSNKFVYNPPTPQAQRRNYSTRHDGSQKNSDRVYRERSEDYDSTGNGNANNAPRRQRNTDHDSSQGYSQRPPSGAYQPSQQYSPPRNPGRKPQGQGAPSQQGKAQYLKQNPSPHVHTQPRSPMRQHESENFTHDMDNKDYDNDEEYEEYGNNEYSYNQEYSDHEESYADGRY</sequence>
<reference evidence="3 4" key="1">
    <citation type="journal article" date="2011" name="Genome Biol.">
        <title>Comparative genome sequence analysis underscores mycoparasitism as the ancestral life style of Trichoderma.</title>
        <authorList>
            <person name="Kubicek C.P."/>
            <person name="Herrera-Estrella A."/>
            <person name="Seidl-Seiboth V."/>
            <person name="Martinez D.A."/>
            <person name="Druzhinina I.S."/>
            <person name="Thon M."/>
            <person name="Zeilinger S."/>
            <person name="Casas-Flores S."/>
            <person name="Horwitz B.A."/>
            <person name="Mukherjee P.K."/>
            <person name="Mukherjee M."/>
            <person name="Kredics L."/>
            <person name="Alcaraz L.D."/>
            <person name="Aerts A."/>
            <person name="Antal Z."/>
            <person name="Atanasova L."/>
            <person name="Cervantes-Badillo M.G."/>
            <person name="Challacombe J."/>
            <person name="Chertkov O."/>
            <person name="McCluskey K."/>
            <person name="Coulpier F."/>
            <person name="Deshpande N."/>
            <person name="von Doehren H."/>
            <person name="Ebbole D.J."/>
            <person name="Esquivel-Naranjo E.U."/>
            <person name="Fekete E."/>
            <person name="Flipphi M."/>
            <person name="Glaser F."/>
            <person name="Gomez-Rodriguez E.Y."/>
            <person name="Gruber S."/>
            <person name="Han C."/>
            <person name="Henrissat B."/>
            <person name="Hermosa R."/>
            <person name="Hernandez-Onate M."/>
            <person name="Karaffa L."/>
            <person name="Kosti I."/>
            <person name="Le Crom S."/>
            <person name="Lindquist E."/>
            <person name="Lucas S."/>
            <person name="Luebeck M."/>
            <person name="Luebeck P.S."/>
            <person name="Margeot A."/>
            <person name="Metz B."/>
            <person name="Misra M."/>
            <person name="Nevalainen H."/>
            <person name="Omann M."/>
            <person name="Packer N."/>
            <person name="Perrone G."/>
            <person name="Uresti-Rivera E.E."/>
            <person name="Salamov A."/>
            <person name="Schmoll M."/>
            <person name="Seiboth B."/>
            <person name="Shapiro H."/>
            <person name="Sukno S."/>
            <person name="Tamayo-Ramos J.A."/>
            <person name="Tisch D."/>
            <person name="Wiest A."/>
            <person name="Wilkinson H.H."/>
            <person name="Zhang M."/>
            <person name="Coutinho P.M."/>
            <person name="Kenerley C.M."/>
            <person name="Monte E."/>
            <person name="Baker S.E."/>
            <person name="Grigoriev I.V."/>
        </authorList>
    </citation>
    <scope>NUCLEOTIDE SEQUENCE [LARGE SCALE GENOMIC DNA]</scope>
    <source>
        <strain evidence="4">ATCC 20476 / IMI 206040</strain>
    </source>
</reference>
<feature type="region of interest" description="Disordered" evidence="1">
    <location>
        <begin position="799"/>
        <end position="818"/>
    </location>
</feature>
<dbReference type="OrthoDB" id="10042665at2759"/>
<dbReference type="OMA" id="LVKTHFQ"/>
<feature type="compositionally biased region" description="Basic and acidic residues" evidence="1">
    <location>
        <begin position="888"/>
        <end position="907"/>
    </location>
</feature>
<protein>
    <recommendedName>
        <fullName evidence="2">AAA+ ATPase domain-containing protein</fullName>
    </recommendedName>
</protein>
<name>G9P0V1_HYPAI</name>
<feature type="region of interest" description="Disordered" evidence="1">
    <location>
        <begin position="141"/>
        <end position="199"/>
    </location>
</feature>
<dbReference type="InterPro" id="IPR054289">
    <property type="entry name" value="DUF7025"/>
</dbReference>
<evidence type="ECO:0000313" key="4">
    <source>
        <dbReference type="Proteomes" id="UP000005426"/>
    </source>
</evidence>
<dbReference type="Pfam" id="PF00004">
    <property type="entry name" value="AAA"/>
    <property type="match status" value="1"/>
</dbReference>
<dbReference type="CDD" id="cd19481">
    <property type="entry name" value="RecA-like_protease"/>
    <property type="match status" value="1"/>
</dbReference>
<dbReference type="GO" id="GO:0005524">
    <property type="term" value="F:ATP binding"/>
    <property type="evidence" value="ECO:0007669"/>
    <property type="project" value="InterPro"/>
</dbReference>
<feature type="compositionally biased region" description="Polar residues" evidence="1">
    <location>
        <begin position="910"/>
        <end position="920"/>
    </location>
</feature>
<dbReference type="GO" id="GO:0016887">
    <property type="term" value="F:ATP hydrolysis activity"/>
    <property type="evidence" value="ECO:0007669"/>
    <property type="project" value="InterPro"/>
</dbReference>
<evidence type="ECO:0000313" key="3">
    <source>
        <dbReference type="EMBL" id="EHK42418.1"/>
    </source>
</evidence>
<evidence type="ECO:0000259" key="2">
    <source>
        <dbReference type="SMART" id="SM00382"/>
    </source>
</evidence>
<dbReference type="InterPro" id="IPR003959">
    <property type="entry name" value="ATPase_AAA_core"/>
</dbReference>
<dbReference type="InterPro" id="IPR027417">
    <property type="entry name" value="P-loop_NTPase"/>
</dbReference>
<feature type="compositionally biased region" description="Basic and acidic residues" evidence="1">
    <location>
        <begin position="991"/>
        <end position="1007"/>
    </location>
</feature>
<dbReference type="STRING" id="452589.G9P0V1"/>
<dbReference type="SUPFAM" id="SSF52540">
    <property type="entry name" value="P-loop containing nucleoside triphosphate hydrolases"/>
    <property type="match status" value="1"/>
</dbReference>
<feature type="compositionally biased region" description="Polar residues" evidence="1">
    <location>
        <begin position="963"/>
        <end position="979"/>
    </location>
</feature>
<dbReference type="KEGG" id="tatv:25780342"/>
<dbReference type="PANTHER" id="PTHR46411">
    <property type="entry name" value="FAMILY ATPASE, PUTATIVE-RELATED"/>
    <property type="match status" value="1"/>
</dbReference>
<dbReference type="Gene3D" id="3.40.50.300">
    <property type="entry name" value="P-loop containing nucleotide triphosphate hydrolases"/>
    <property type="match status" value="1"/>
</dbReference>
<dbReference type="Pfam" id="PF23232">
    <property type="entry name" value="AAA_lid_13"/>
    <property type="match status" value="1"/>
</dbReference>
<comment type="caution">
    <text evidence="3">The sequence shown here is derived from an EMBL/GenBank/DDBJ whole genome shotgun (WGS) entry which is preliminary data.</text>
</comment>
<feature type="region of interest" description="Disordered" evidence="1">
    <location>
        <begin position="856"/>
        <end position="1039"/>
    </location>
</feature>
<dbReference type="Pfam" id="PF22942">
    <property type="entry name" value="DUF7025"/>
    <property type="match status" value="1"/>
</dbReference>
<keyword evidence="4" id="KW-1185">Reference proteome</keyword>